<evidence type="ECO:0000256" key="1">
    <source>
        <dbReference type="SAM" id="SignalP"/>
    </source>
</evidence>
<proteinExistence type="predicted"/>
<dbReference type="Proteomes" id="UP001164557">
    <property type="component" value="Chromosome"/>
</dbReference>
<reference evidence="2" key="1">
    <citation type="submission" date="2021-09" db="EMBL/GenBank/DDBJ databases">
        <title>Lactobacillus species from Apis mellifera, Switzerland.</title>
        <authorList>
            <person name="Pfister J."/>
            <person name="Brown A."/>
            <person name="Neumann P."/>
            <person name="Collaud A."/>
            <person name="Retschnig G."/>
            <person name="Perreten V."/>
        </authorList>
    </citation>
    <scope>NUCLEOTIDE SEQUENCE</scope>
    <source>
        <strain evidence="2">IBH002</strain>
    </source>
</reference>
<sequence length="256" mass="28705">MKSKKVISTLLLSVALFGGGLAHTQSVDAALSKKQAISIIKKEEQTPTSSQTDQISTTKYRKQKTTIKTKSIFNSQAGVLHSISTAKSGKKTQQLDEWVDLNSKRIYSIHDGKWQYDKLPDYLVKELNNLKNGKSLQKFNKSIYQEMSKKAKITSKNGTYTVKGTLKGQKMLDAMLKLMGSNKVNTSYLHKNFKFSKCTFVYTIKDQKIIDSKYALKATLAKSTQVTVKMRKSHFGQFDTLTLPDEVKNATAASLK</sequence>
<organism evidence="2 3">
    <name type="scientific">Lactobacillus helsingborgensis</name>
    <dbReference type="NCBI Taxonomy" id="1218494"/>
    <lineage>
        <taxon>Bacteria</taxon>
        <taxon>Bacillati</taxon>
        <taxon>Bacillota</taxon>
        <taxon>Bacilli</taxon>
        <taxon>Lactobacillales</taxon>
        <taxon>Lactobacillaceae</taxon>
        <taxon>Lactobacillus</taxon>
    </lineage>
</organism>
<evidence type="ECO:0000313" key="2">
    <source>
        <dbReference type="EMBL" id="UZX29450.1"/>
    </source>
</evidence>
<dbReference type="AlphaFoldDB" id="A0AA47GGN5"/>
<feature type="signal peptide" evidence="1">
    <location>
        <begin position="1"/>
        <end position="29"/>
    </location>
</feature>
<name>A0AA47GGN5_9LACO</name>
<accession>A0AA47GGN5</accession>
<evidence type="ECO:0000313" key="3">
    <source>
        <dbReference type="Proteomes" id="UP001164557"/>
    </source>
</evidence>
<gene>
    <name evidence="2" type="ORF">LDX53_07715</name>
</gene>
<protein>
    <submittedName>
        <fullName evidence="2">Uncharacterized protein</fullName>
    </submittedName>
</protein>
<dbReference type="EMBL" id="CP084389">
    <property type="protein sequence ID" value="UZX29450.1"/>
    <property type="molecule type" value="Genomic_DNA"/>
</dbReference>
<feature type="chain" id="PRO_5041377184" evidence="1">
    <location>
        <begin position="30"/>
        <end position="256"/>
    </location>
</feature>
<dbReference type="RefSeq" id="WP_046327656.1">
    <property type="nucleotide sequence ID" value="NZ_CP084389.1"/>
</dbReference>
<keyword evidence="3" id="KW-1185">Reference proteome</keyword>
<keyword evidence="1" id="KW-0732">Signal</keyword>